<dbReference type="AlphaFoldDB" id="A0A1Y6MHE9"/>
<dbReference type="EMBL" id="FYAJ01000004">
    <property type="protein sequence ID" value="SMY35974.1"/>
    <property type="molecule type" value="Genomic_DNA"/>
</dbReference>
<evidence type="ECO:0000313" key="2">
    <source>
        <dbReference type="Proteomes" id="UP000195719"/>
    </source>
</evidence>
<accession>A0A1Y6MHE9</accession>
<gene>
    <name evidence="1" type="ORF">PAND9192_02302</name>
</gene>
<evidence type="ECO:0000313" key="1">
    <source>
        <dbReference type="EMBL" id="SMY35974.1"/>
    </source>
</evidence>
<organism evidence="1 2">
    <name type="scientific">Photobacterium andalusiense</name>
    <dbReference type="NCBI Taxonomy" id="2204296"/>
    <lineage>
        <taxon>Bacteria</taxon>
        <taxon>Pseudomonadati</taxon>
        <taxon>Pseudomonadota</taxon>
        <taxon>Gammaproteobacteria</taxon>
        <taxon>Vibrionales</taxon>
        <taxon>Vibrionaceae</taxon>
        <taxon>Photobacterium</taxon>
    </lineage>
</organism>
<reference evidence="2" key="1">
    <citation type="submission" date="2017-06" db="EMBL/GenBank/DDBJ databases">
        <authorList>
            <person name="Rodrigo-Torres L."/>
            <person name="Arahal R.D."/>
            <person name="Lucena T."/>
        </authorList>
    </citation>
    <scope>NUCLEOTIDE SEQUENCE [LARGE SCALE GENOMIC DNA]</scope>
    <source>
        <strain evidence="2">CECT 9192</strain>
    </source>
</reference>
<proteinExistence type="predicted"/>
<dbReference type="Proteomes" id="UP000195719">
    <property type="component" value="Unassembled WGS sequence"/>
</dbReference>
<keyword evidence="2" id="KW-1185">Reference proteome</keyword>
<protein>
    <submittedName>
        <fullName evidence="1">Uncharacterized protein</fullName>
    </submittedName>
</protein>
<sequence length="44" mass="5054">MSNITSSDEINITISDKIAIIYVYCPKDQISTIHNYNSTKKYIN</sequence>
<name>A0A1Y6MHE9_9GAMM</name>